<evidence type="ECO:0000313" key="2">
    <source>
        <dbReference type="Proteomes" id="UP000030111"/>
    </source>
</evidence>
<reference evidence="1 2" key="1">
    <citation type="submission" date="2013-09" db="EMBL/GenBank/DDBJ databases">
        <authorList>
            <person name="Zeng Z."/>
            <person name="Chen C."/>
        </authorList>
    </citation>
    <scope>NUCLEOTIDE SEQUENCE [LARGE SCALE GENOMIC DNA]</scope>
    <source>
        <strain evidence="1 2">WB 4.1-42</strain>
    </source>
</reference>
<accession>A0A0A2MHA8</accession>
<dbReference type="AlphaFoldDB" id="A0A0A2MHA8"/>
<dbReference type="EMBL" id="JRLY01000029">
    <property type="protein sequence ID" value="KGO91011.1"/>
    <property type="molecule type" value="Genomic_DNA"/>
</dbReference>
<comment type="caution">
    <text evidence="1">The sequence shown here is derived from an EMBL/GenBank/DDBJ whole genome shotgun (WGS) entry which is preliminary data.</text>
</comment>
<protein>
    <recommendedName>
        <fullName evidence="3">Barstar (barnase inhibitor) domain-containing protein</fullName>
    </recommendedName>
</protein>
<organism evidence="1 2">
    <name type="scientific">Flavobacterium subsaxonicum WB 4.1-42 = DSM 21790</name>
    <dbReference type="NCBI Taxonomy" id="1121898"/>
    <lineage>
        <taxon>Bacteria</taxon>
        <taxon>Pseudomonadati</taxon>
        <taxon>Bacteroidota</taxon>
        <taxon>Flavobacteriia</taxon>
        <taxon>Flavobacteriales</taxon>
        <taxon>Flavobacteriaceae</taxon>
        <taxon>Flavobacterium</taxon>
    </lineage>
</organism>
<evidence type="ECO:0008006" key="3">
    <source>
        <dbReference type="Google" id="ProtNLM"/>
    </source>
</evidence>
<evidence type="ECO:0000313" key="1">
    <source>
        <dbReference type="EMBL" id="KGO91011.1"/>
    </source>
</evidence>
<keyword evidence="2" id="KW-1185">Reference proteome</keyword>
<proteinExistence type="predicted"/>
<name>A0A0A2MHA8_9FLAO</name>
<gene>
    <name evidence="1" type="ORF">Q766_20180</name>
</gene>
<dbReference type="Proteomes" id="UP000030111">
    <property type="component" value="Unassembled WGS sequence"/>
</dbReference>
<sequence>MLLSEDIDAFIKSINGINYWGGSGAIWDVVLMDVSVNYTFKMQIVRLITLMQKTKIDNGKVKSIKKFLLSS</sequence>